<dbReference type="EMBL" id="GBHO01002900">
    <property type="protein sequence ID" value="JAG40704.1"/>
    <property type="molecule type" value="Transcribed_RNA"/>
</dbReference>
<evidence type="ECO:0000256" key="1">
    <source>
        <dbReference type="ARBA" id="ARBA00004430"/>
    </source>
</evidence>
<dbReference type="AlphaFoldDB" id="A0A0A9Z8E3"/>
<reference evidence="6" key="1">
    <citation type="journal article" date="2014" name="PLoS ONE">
        <title>Transcriptome-Based Identification of ABC Transporters in the Western Tarnished Plant Bug Lygus hesperus.</title>
        <authorList>
            <person name="Hull J.J."/>
            <person name="Chaney K."/>
            <person name="Geib S.M."/>
            <person name="Fabrick J.A."/>
            <person name="Brent C.S."/>
            <person name="Walsh D."/>
            <person name="Lavine L.C."/>
        </authorList>
    </citation>
    <scope>NUCLEOTIDE SEQUENCE</scope>
</reference>
<dbReference type="GO" id="GO:0001534">
    <property type="term" value="C:radial spoke"/>
    <property type="evidence" value="ECO:0007669"/>
    <property type="project" value="InterPro"/>
</dbReference>
<sequence length="174" mass="20418">EEGGEDGIKTIDDVVLKPDDWDEGGYMHYLDRKAEPKEPPFDEFEYVTLEQMSFFDEVGIGLPRHEQYEIHMALFRLSKVRNLTEVRFWGKIFGLYQDYYIAEAAMKQEDMKLDDFDDLPEYEESEYVGEYCEELLIEELSEEAQIDGELEPEEIGELYGEEYGEEQEVGEAYG</sequence>
<dbReference type="GO" id="GO:0035082">
    <property type="term" value="P:axoneme assembly"/>
    <property type="evidence" value="ECO:0007669"/>
    <property type="project" value="TreeGrafter"/>
</dbReference>
<keyword evidence="2" id="KW-0963">Cytoplasm</keyword>
<proteinExistence type="predicted"/>
<evidence type="ECO:0008006" key="7">
    <source>
        <dbReference type="Google" id="ProtNLM"/>
    </source>
</evidence>
<evidence type="ECO:0000256" key="4">
    <source>
        <dbReference type="ARBA" id="ARBA00023212"/>
    </source>
</evidence>
<gene>
    <name evidence="6" type="ORF">CM83_98713</name>
</gene>
<evidence type="ECO:0000256" key="5">
    <source>
        <dbReference type="ARBA" id="ARBA00023273"/>
    </source>
</evidence>
<dbReference type="PANTHER" id="PTHR13159">
    <property type="entry name" value="RADIAL SPOKEHEAD-RELATED"/>
    <property type="match status" value="1"/>
</dbReference>
<name>A0A0A9Z8E3_LYGHE</name>
<keyword evidence="3" id="KW-0969">Cilium</keyword>
<evidence type="ECO:0000313" key="6">
    <source>
        <dbReference type="EMBL" id="JAG40704.1"/>
    </source>
</evidence>
<protein>
    <recommendedName>
        <fullName evidence="7">Radial spoke head protein 4 A</fullName>
    </recommendedName>
</protein>
<dbReference type="Pfam" id="PF04712">
    <property type="entry name" value="Radial_spoke"/>
    <property type="match status" value="1"/>
</dbReference>
<keyword evidence="4" id="KW-0206">Cytoskeleton</keyword>
<organism evidence="6">
    <name type="scientific">Lygus hesperus</name>
    <name type="common">Western plant bug</name>
    <dbReference type="NCBI Taxonomy" id="30085"/>
    <lineage>
        <taxon>Eukaryota</taxon>
        <taxon>Metazoa</taxon>
        <taxon>Ecdysozoa</taxon>
        <taxon>Arthropoda</taxon>
        <taxon>Hexapoda</taxon>
        <taxon>Insecta</taxon>
        <taxon>Pterygota</taxon>
        <taxon>Neoptera</taxon>
        <taxon>Paraneoptera</taxon>
        <taxon>Hemiptera</taxon>
        <taxon>Heteroptera</taxon>
        <taxon>Panheteroptera</taxon>
        <taxon>Cimicomorpha</taxon>
        <taxon>Miridae</taxon>
        <taxon>Mirini</taxon>
        <taxon>Lygus</taxon>
    </lineage>
</organism>
<dbReference type="PANTHER" id="PTHR13159:SF0">
    <property type="entry name" value="RADIAL SPOKE HEAD 6 HOMOLOG A"/>
    <property type="match status" value="1"/>
</dbReference>
<keyword evidence="5" id="KW-0966">Cell projection</keyword>
<comment type="subcellular location">
    <subcellularLocation>
        <location evidence="1">Cytoplasm</location>
        <location evidence="1">Cytoskeleton</location>
        <location evidence="1">Cilium axoneme</location>
    </subcellularLocation>
</comment>
<dbReference type="InterPro" id="IPR006802">
    <property type="entry name" value="Radial_spoke"/>
</dbReference>
<reference evidence="6" key="2">
    <citation type="submission" date="2014-07" db="EMBL/GenBank/DDBJ databases">
        <authorList>
            <person name="Hull J."/>
        </authorList>
    </citation>
    <scope>NUCLEOTIDE SEQUENCE</scope>
</reference>
<feature type="non-terminal residue" evidence="6">
    <location>
        <position position="1"/>
    </location>
</feature>
<evidence type="ECO:0000256" key="3">
    <source>
        <dbReference type="ARBA" id="ARBA00023069"/>
    </source>
</evidence>
<dbReference type="GO" id="GO:0060294">
    <property type="term" value="P:cilium movement involved in cell motility"/>
    <property type="evidence" value="ECO:0007669"/>
    <property type="project" value="InterPro"/>
</dbReference>
<feature type="non-terminal residue" evidence="6">
    <location>
        <position position="174"/>
    </location>
</feature>
<accession>A0A0A9Z8E3</accession>
<evidence type="ECO:0000256" key="2">
    <source>
        <dbReference type="ARBA" id="ARBA00022490"/>
    </source>
</evidence>